<comment type="caution">
    <text evidence="13">Lacks conserved residue(s) required for the propagation of feature annotation.</text>
</comment>
<dbReference type="InterPro" id="IPR051224">
    <property type="entry name" value="NiCoT_RcnA"/>
</dbReference>
<dbReference type="EMBL" id="AOLV01000010">
    <property type="protein sequence ID" value="EPX86590.1"/>
    <property type="molecule type" value="Genomic_DNA"/>
</dbReference>
<keyword evidence="6" id="KW-0533">Nickel</keyword>
<proteinExistence type="inferred from homology"/>
<keyword evidence="10" id="KW-0921">Nickel transport</keyword>
<feature type="transmembrane region" description="Helical" evidence="13">
    <location>
        <begin position="92"/>
        <end position="110"/>
    </location>
</feature>
<feature type="transmembrane region" description="Helical" evidence="13">
    <location>
        <begin position="199"/>
        <end position="224"/>
    </location>
</feature>
<organism evidence="14 15">
    <name type="scientific">Rubellimicrobium thermophilum DSM 16684</name>
    <dbReference type="NCBI Taxonomy" id="1123069"/>
    <lineage>
        <taxon>Bacteria</taxon>
        <taxon>Pseudomonadati</taxon>
        <taxon>Pseudomonadota</taxon>
        <taxon>Alphaproteobacteria</taxon>
        <taxon>Rhodobacterales</taxon>
        <taxon>Roseobacteraceae</taxon>
        <taxon>Rubellimicrobium</taxon>
    </lineage>
</organism>
<dbReference type="PANTHER" id="PTHR40659">
    <property type="entry name" value="NICKEL/COBALT EFFLUX SYSTEM RCNA"/>
    <property type="match status" value="1"/>
</dbReference>
<evidence type="ECO:0000256" key="5">
    <source>
        <dbReference type="ARBA" id="ARBA00022475"/>
    </source>
</evidence>
<dbReference type="GO" id="GO:0015099">
    <property type="term" value="F:nickel cation transmembrane transporter activity"/>
    <property type="evidence" value="ECO:0007669"/>
    <property type="project" value="UniProtKB-UniRule"/>
</dbReference>
<dbReference type="HOGENOM" id="CLU_058605_0_2_5"/>
<keyword evidence="4 13" id="KW-0813">Transport</keyword>
<dbReference type="InterPro" id="IPR011541">
    <property type="entry name" value="Ni/Co_transpt_high_affinity"/>
</dbReference>
<name>S9S8Y7_9RHOB</name>
<comment type="caution">
    <text evidence="14">The sequence shown here is derived from an EMBL/GenBank/DDBJ whole genome shotgun (WGS) entry which is preliminary data.</text>
</comment>
<evidence type="ECO:0000313" key="15">
    <source>
        <dbReference type="Proteomes" id="UP000015346"/>
    </source>
</evidence>
<keyword evidence="12" id="KW-0170">Cobalt</keyword>
<dbReference type="GO" id="GO:0046583">
    <property type="term" value="F:monoatomic cation efflux transmembrane transporter activity"/>
    <property type="evidence" value="ECO:0007669"/>
    <property type="project" value="TreeGrafter"/>
</dbReference>
<gene>
    <name evidence="14" type="ORF">ruthe_01407</name>
</gene>
<keyword evidence="9" id="KW-0406">Ion transport</keyword>
<evidence type="ECO:0000256" key="2">
    <source>
        <dbReference type="ARBA" id="ARBA00004651"/>
    </source>
</evidence>
<evidence type="ECO:0000256" key="4">
    <source>
        <dbReference type="ARBA" id="ARBA00022448"/>
    </source>
</evidence>
<evidence type="ECO:0000256" key="12">
    <source>
        <dbReference type="ARBA" id="ARBA00023285"/>
    </source>
</evidence>
<comment type="subcellular location">
    <subcellularLocation>
        <location evidence="2 13">Cell membrane</location>
        <topology evidence="2 13">Multi-pass membrane protein</topology>
    </subcellularLocation>
</comment>
<keyword evidence="15" id="KW-1185">Reference proteome</keyword>
<accession>S9S8Y7</accession>
<protein>
    <recommendedName>
        <fullName evidence="13">Nickel/cobalt efflux system</fullName>
    </recommendedName>
</protein>
<dbReference type="Proteomes" id="UP000015346">
    <property type="component" value="Unassembled WGS sequence"/>
</dbReference>
<sequence length="269" mass="28315">MLRRLRSGDPQALVALWALCFGYGVLHAAGPGHGKLVIGAVGIGRRMTWLRLAGLALASSLAQALTAVLLVGAGVLLLDWSRERMQILADRGLALLSAVMIGALGAWLLWRGLRALRRAFAPDREQRGGQTLSRDPALVPPLEGRPATCAVCGHAHGPSWEQAERVRSWREGAAVVGSIAVRPCTGALFLLVLTWQMGLFPAGVAGAFAMAFGTAVVTMAVAAGSVLMREGLLMRLGSASLMARVMGGAEMLAGLLILTLAWALWQQAL</sequence>
<evidence type="ECO:0000256" key="6">
    <source>
        <dbReference type="ARBA" id="ARBA00022596"/>
    </source>
</evidence>
<evidence type="ECO:0000256" key="11">
    <source>
        <dbReference type="ARBA" id="ARBA00023136"/>
    </source>
</evidence>
<reference evidence="14 15" key="1">
    <citation type="journal article" date="2013" name="Stand. Genomic Sci.">
        <title>Genome sequence of the reddish-pigmented Rubellimicrobium thermophilum type strain (DSM 16684(T)), a member of the Roseobacter clade.</title>
        <authorList>
            <person name="Fiebig A."/>
            <person name="Riedel T."/>
            <person name="Gronow S."/>
            <person name="Petersen J."/>
            <person name="Klenk H.P."/>
            <person name="Goker M."/>
        </authorList>
    </citation>
    <scope>NUCLEOTIDE SEQUENCE [LARGE SCALE GENOMIC DNA]</scope>
    <source>
        <strain evidence="14 15">DSM 16684</strain>
    </source>
</reference>
<dbReference type="AlphaFoldDB" id="S9S8Y7"/>
<comment type="function">
    <text evidence="1">Efflux system for nickel and cobalt.</text>
</comment>
<evidence type="ECO:0000256" key="1">
    <source>
        <dbReference type="ARBA" id="ARBA00002510"/>
    </source>
</evidence>
<dbReference type="Pfam" id="PF03824">
    <property type="entry name" value="NicO"/>
    <property type="match status" value="2"/>
</dbReference>
<keyword evidence="11 13" id="KW-0472">Membrane</keyword>
<keyword evidence="8 13" id="KW-1133">Transmembrane helix</keyword>
<dbReference type="STRING" id="1123069.ruthe_01407"/>
<dbReference type="GO" id="GO:0010045">
    <property type="term" value="P:response to nickel cation"/>
    <property type="evidence" value="ECO:0007669"/>
    <property type="project" value="TreeGrafter"/>
</dbReference>
<feature type="transmembrane region" description="Helical" evidence="13">
    <location>
        <begin position="245"/>
        <end position="265"/>
    </location>
</feature>
<evidence type="ECO:0000256" key="10">
    <source>
        <dbReference type="ARBA" id="ARBA00023112"/>
    </source>
</evidence>
<keyword evidence="3" id="KW-0171">Cobalt transport</keyword>
<evidence type="ECO:0000256" key="7">
    <source>
        <dbReference type="ARBA" id="ARBA00022692"/>
    </source>
</evidence>
<dbReference type="PATRIC" id="fig|1123069.3.peg.1377"/>
<keyword evidence="7 13" id="KW-0812">Transmembrane</keyword>
<comment type="similarity">
    <text evidence="13">Belongs to the NiCoT transporter (TC 2.A.52) family.</text>
</comment>
<evidence type="ECO:0000256" key="13">
    <source>
        <dbReference type="RuleBase" id="RU362101"/>
    </source>
</evidence>
<evidence type="ECO:0000313" key="14">
    <source>
        <dbReference type="EMBL" id="EPX86590.1"/>
    </source>
</evidence>
<evidence type="ECO:0000256" key="3">
    <source>
        <dbReference type="ARBA" id="ARBA00022426"/>
    </source>
</evidence>
<dbReference type="GO" id="GO:0005886">
    <property type="term" value="C:plasma membrane"/>
    <property type="evidence" value="ECO:0007669"/>
    <property type="project" value="UniProtKB-SubCell"/>
</dbReference>
<dbReference type="PANTHER" id="PTHR40659:SF1">
    <property type="entry name" value="NICKEL_COBALT EFFLUX SYSTEM RCNA"/>
    <property type="match status" value="1"/>
</dbReference>
<dbReference type="GO" id="GO:0006824">
    <property type="term" value="P:cobalt ion transport"/>
    <property type="evidence" value="ECO:0007669"/>
    <property type="project" value="UniProtKB-KW"/>
</dbReference>
<keyword evidence="5" id="KW-1003">Cell membrane</keyword>
<dbReference type="GO" id="GO:0032025">
    <property type="term" value="P:response to cobalt ion"/>
    <property type="evidence" value="ECO:0007669"/>
    <property type="project" value="TreeGrafter"/>
</dbReference>
<evidence type="ECO:0000256" key="9">
    <source>
        <dbReference type="ARBA" id="ARBA00023065"/>
    </source>
</evidence>
<feature type="transmembrane region" description="Helical" evidence="13">
    <location>
        <begin position="52"/>
        <end position="80"/>
    </location>
</feature>
<evidence type="ECO:0000256" key="8">
    <source>
        <dbReference type="ARBA" id="ARBA00022989"/>
    </source>
</evidence>